<dbReference type="PANTHER" id="PTHR47926">
    <property type="entry name" value="PENTATRICOPEPTIDE REPEAT-CONTAINING PROTEIN"/>
    <property type="match status" value="1"/>
</dbReference>
<evidence type="ECO:0000256" key="1">
    <source>
        <dbReference type="ARBA" id="ARBA00022737"/>
    </source>
</evidence>
<dbReference type="GO" id="GO:0003723">
    <property type="term" value="F:RNA binding"/>
    <property type="evidence" value="ECO:0007669"/>
    <property type="project" value="InterPro"/>
</dbReference>
<organism evidence="2 3">
    <name type="scientific">Dorcoceras hygrometricum</name>
    <dbReference type="NCBI Taxonomy" id="472368"/>
    <lineage>
        <taxon>Eukaryota</taxon>
        <taxon>Viridiplantae</taxon>
        <taxon>Streptophyta</taxon>
        <taxon>Embryophyta</taxon>
        <taxon>Tracheophyta</taxon>
        <taxon>Spermatophyta</taxon>
        <taxon>Magnoliopsida</taxon>
        <taxon>eudicotyledons</taxon>
        <taxon>Gunneridae</taxon>
        <taxon>Pentapetalae</taxon>
        <taxon>asterids</taxon>
        <taxon>lamiids</taxon>
        <taxon>Lamiales</taxon>
        <taxon>Gesneriaceae</taxon>
        <taxon>Didymocarpoideae</taxon>
        <taxon>Trichosporeae</taxon>
        <taxon>Loxocarpinae</taxon>
        <taxon>Dorcoceras</taxon>
    </lineage>
</organism>
<dbReference type="EMBL" id="KV014415">
    <property type="protein sequence ID" value="KZV22235.1"/>
    <property type="molecule type" value="Genomic_DNA"/>
</dbReference>
<keyword evidence="3" id="KW-1185">Reference proteome</keyword>
<keyword evidence="1" id="KW-0677">Repeat</keyword>
<evidence type="ECO:0000313" key="3">
    <source>
        <dbReference type="Proteomes" id="UP000250235"/>
    </source>
</evidence>
<proteinExistence type="predicted"/>
<reference evidence="2 3" key="1">
    <citation type="journal article" date="2015" name="Proc. Natl. Acad. Sci. U.S.A.">
        <title>The resurrection genome of Boea hygrometrica: A blueprint for survival of dehydration.</title>
        <authorList>
            <person name="Xiao L."/>
            <person name="Yang G."/>
            <person name="Zhang L."/>
            <person name="Yang X."/>
            <person name="Zhao S."/>
            <person name="Ji Z."/>
            <person name="Zhou Q."/>
            <person name="Hu M."/>
            <person name="Wang Y."/>
            <person name="Chen M."/>
            <person name="Xu Y."/>
            <person name="Jin H."/>
            <person name="Xiao X."/>
            <person name="Hu G."/>
            <person name="Bao F."/>
            <person name="Hu Y."/>
            <person name="Wan P."/>
            <person name="Li L."/>
            <person name="Deng X."/>
            <person name="Kuang T."/>
            <person name="Xiang C."/>
            <person name="Zhu J.K."/>
            <person name="Oliver M.J."/>
            <person name="He Y."/>
        </authorList>
    </citation>
    <scope>NUCLEOTIDE SEQUENCE [LARGE SCALE GENOMIC DNA]</scope>
    <source>
        <strain evidence="3">cv. XS01</strain>
    </source>
</reference>
<name>A0A2Z7AK89_9LAMI</name>
<dbReference type="InterPro" id="IPR002885">
    <property type="entry name" value="PPR_rpt"/>
</dbReference>
<dbReference type="AlphaFoldDB" id="A0A2Z7AK89"/>
<dbReference type="Proteomes" id="UP000250235">
    <property type="component" value="Unassembled WGS sequence"/>
</dbReference>
<evidence type="ECO:0000313" key="2">
    <source>
        <dbReference type="EMBL" id="KZV22235.1"/>
    </source>
</evidence>
<dbReference type="InterPro" id="IPR011990">
    <property type="entry name" value="TPR-like_helical_dom_sf"/>
</dbReference>
<dbReference type="InterPro" id="IPR046960">
    <property type="entry name" value="PPR_At4g14850-like_plant"/>
</dbReference>
<sequence length="79" mass="8835">MLSASGHAGLLHLGKCIHGHVCRNRLSLDLFVRNGLIDLYGKCGNYGKARTVFNNTTETNLMSWNSLINCYGLHRQTEE</sequence>
<dbReference type="OrthoDB" id="1935468at2759"/>
<dbReference type="PANTHER" id="PTHR47926:SF453">
    <property type="entry name" value="PENTATRICOPEPTIDE REPEAT (PPR) SUPERFAMILY PROTEIN"/>
    <property type="match status" value="1"/>
</dbReference>
<dbReference type="GO" id="GO:0009451">
    <property type="term" value="P:RNA modification"/>
    <property type="evidence" value="ECO:0007669"/>
    <property type="project" value="InterPro"/>
</dbReference>
<protein>
    <submittedName>
        <fullName evidence="2">Pentatricopeptide repeat-containing protein-like</fullName>
    </submittedName>
</protein>
<dbReference type="Pfam" id="PF01535">
    <property type="entry name" value="PPR"/>
    <property type="match status" value="2"/>
</dbReference>
<gene>
    <name evidence="2" type="ORF">F511_08300</name>
</gene>
<dbReference type="Gene3D" id="1.25.40.10">
    <property type="entry name" value="Tetratricopeptide repeat domain"/>
    <property type="match status" value="1"/>
</dbReference>
<accession>A0A2Z7AK89</accession>